<dbReference type="Proteomes" id="UP000230002">
    <property type="component" value="Unassembled WGS sequence"/>
</dbReference>
<dbReference type="OrthoDB" id="2748713at2759"/>
<organism evidence="1 2">
    <name type="scientific">Ganoderma sinense ZZ0214-1</name>
    <dbReference type="NCBI Taxonomy" id="1077348"/>
    <lineage>
        <taxon>Eukaryota</taxon>
        <taxon>Fungi</taxon>
        <taxon>Dikarya</taxon>
        <taxon>Basidiomycota</taxon>
        <taxon>Agaricomycotina</taxon>
        <taxon>Agaricomycetes</taxon>
        <taxon>Polyporales</taxon>
        <taxon>Polyporaceae</taxon>
        <taxon>Ganoderma</taxon>
    </lineage>
</organism>
<evidence type="ECO:0000313" key="2">
    <source>
        <dbReference type="Proteomes" id="UP000230002"/>
    </source>
</evidence>
<dbReference type="SUPFAM" id="SSF52047">
    <property type="entry name" value="RNI-like"/>
    <property type="match status" value="1"/>
</dbReference>
<accession>A0A2G8SBK5</accession>
<evidence type="ECO:0008006" key="3">
    <source>
        <dbReference type="Google" id="ProtNLM"/>
    </source>
</evidence>
<dbReference type="InterPro" id="IPR032675">
    <property type="entry name" value="LRR_dom_sf"/>
</dbReference>
<keyword evidence="2" id="KW-1185">Reference proteome</keyword>
<sequence>MGSEPEKGQPRLNFDTLRLICNSITDVSDVLSFALTCSALKADAFQRRLQMSPVILSTGPEAVEKFYSFIMADAAARAPHIYGLRLPRLEFTNAIEMTTADRLVAILQRALHLKYLSLSTAGPEEPQLLAAVVKLSTLQELVLYCGYHESHYTKLLTTLRAPLRHLHIKEILQREMTASFVHNTLSHFAPTLESLELADFTLDMSPSSVTTPFSALRSLKSTRIYDFDDLALLLRLFPNLDHALVMEYLRPRSTDHPTIRERSKEAQKVHAWRGLDHVVMGNTMQAFLFALQCPIRVMDLDHTITRSEAEEYLVDVLRHNSPRQLRIILDVSGCDVAGLFPAEAADRLTHLFLCLSFQLECRRGYEGRRDRQPWHQFLDTLVTSVKHLRLTHLRILLLYNVLRERGPPPGDVDPDAVYFARGEDLHDAGMSFFGKMPTLQYIFLTTGGCTILSTGARAARRTPYESRWLTSKAWRITDANACESGRDLCPSSTELVGTYLARVISNDEAEAIATREEMQLPGRSRERHIVAIFHEKDGNTTGGDGGVLQSDQ</sequence>
<name>A0A2G8SBK5_9APHY</name>
<dbReference type="EMBL" id="AYKW01000012">
    <property type="protein sequence ID" value="PIL31140.1"/>
    <property type="molecule type" value="Genomic_DNA"/>
</dbReference>
<dbReference type="AlphaFoldDB" id="A0A2G8SBK5"/>
<protein>
    <recommendedName>
        <fullName evidence="3">F-box domain-containing protein</fullName>
    </recommendedName>
</protein>
<proteinExistence type="predicted"/>
<dbReference type="Gene3D" id="3.80.10.10">
    <property type="entry name" value="Ribonuclease Inhibitor"/>
    <property type="match status" value="1"/>
</dbReference>
<comment type="caution">
    <text evidence="1">The sequence shown here is derived from an EMBL/GenBank/DDBJ whole genome shotgun (WGS) entry which is preliminary data.</text>
</comment>
<evidence type="ECO:0000313" key="1">
    <source>
        <dbReference type="EMBL" id="PIL31140.1"/>
    </source>
</evidence>
<reference evidence="1 2" key="1">
    <citation type="journal article" date="2015" name="Sci. Rep.">
        <title>Chromosome-level genome map provides insights into diverse defense mechanisms in the medicinal fungus Ganoderma sinense.</title>
        <authorList>
            <person name="Zhu Y."/>
            <person name="Xu J."/>
            <person name="Sun C."/>
            <person name="Zhou S."/>
            <person name="Xu H."/>
            <person name="Nelson D.R."/>
            <person name="Qian J."/>
            <person name="Song J."/>
            <person name="Luo H."/>
            <person name="Xiang L."/>
            <person name="Li Y."/>
            <person name="Xu Z."/>
            <person name="Ji A."/>
            <person name="Wang L."/>
            <person name="Lu S."/>
            <person name="Hayward A."/>
            <person name="Sun W."/>
            <person name="Li X."/>
            <person name="Schwartz D.C."/>
            <person name="Wang Y."/>
            <person name="Chen S."/>
        </authorList>
    </citation>
    <scope>NUCLEOTIDE SEQUENCE [LARGE SCALE GENOMIC DNA]</scope>
    <source>
        <strain evidence="1 2">ZZ0214-1</strain>
    </source>
</reference>
<gene>
    <name evidence="1" type="ORF">GSI_05836</name>
</gene>